<dbReference type="RefSeq" id="WP_123101287.1">
    <property type="nucleotide sequence ID" value="NZ_CP127527.1"/>
</dbReference>
<evidence type="ECO:0008006" key="2">
    <source>
        <dbReference type="Google" id="ProtNLM"/>
    </source>
</evidence>
<dbReference type="AlphaFoldDB" id="A0A3M8SD46"/>
<dbReference type="EMBL" id="RIZI01000062">
    <property type="protein sequence ID" value="RNF76720.1"/>
    <property type="molecule type" value="Genomic_DNA"/>
</dbReference>
<proteinExistence type="predicted"/>
<dbReference type="OrthoDB" id="5295432at2"/>
<name>A0A3M8SD46_9PROT</name>
<protein>
    <recommendedName>
        <fullName evidence="2">DUF1641 domain-containing protein</fullName>
    </recommendedName>
</protein>
<organism evidence="1">
    <name type="scientific">Acidithiobacillus sulfuriphilus</name>
    <dbReference type="NCBI Taxonomy" id="1867749"/>
    <lineage>
        <taxon>Bacteria</taxon>
        <taxon>Pseudomonadati</taxon>
        <taxon>Pseudomonadota</taxon>
        <taxon>Acidithiobacillia</taxon>
        <taxon>Acidithiobacillales</taxon>
        <taxon>Acidithiobacillaceae</taxon>
        <taxon>Acidithiobacillus</taxon>
    </lineage>
</organism>
<gene>
    <name evidence="1" type="ORF">EC580_00675</name>
</gene>
<evidence type="ECO:0000313" key="1">
    <source>
        <dbReference type="EMBL" id="RNF76720.1"/>
    </source>
</evidence>
<sequence>MSTLPERREQIRSAHAALIHQVVVACQNPALRPALEDSLRVADANGWGTLVGVIRRILNGQREPGLLAGLDEEDGTIIQSILEGIQNPATLPSGENKADASMAAPGLAGVVLAARRGEPEAIAWLGKMASQMQRAGGDMARMGAALGPLSRGERDPQRLGRGMGALGRSLLRSVLDELAKAEEQ</sequence>
<dbReference type="PROSITE" id="PS51257">
    <property type="entry name" value="PROKAR_LIPOPROTEIN"/>
    <property type="match status" value="1"/>
</dbReference>
<accession>A0A3M8SD46</accession>
<reference evidence="1" key="1">
    <citation type="submission" date="2018-10" db="EMBL/GenBank/DDBJ databases">
        <title>Acidithiobacillus sulfuriphilus sp. nov.: an extremely acidophilic sulfur-oxidizing chemolithotroph isolated from a neutral pH environment.</title>
        <authorList>
            <person name="Falagan C."/>
            <person name="Moya-Beltran A."/>
            <person name="Quatrini R."/>
            <person name="Johnson D.B."/>
        </authorList>
    </citation>
    <scope>NUCLEOTIDE SEQUENCE [LARGE SCALE GENOMIC DNA]</scope>
    <source>
        <strain evidence="1">CJ-2</strain>
    </source>
</reference>
<comment type="caution">
    <text evidence="1">The sequence shown here is derived from an EMBL/GenBank/DDBJ whole genome shotgun (WGS) entry which is preliminary data.</text>
</comment>